<name>A0A507ZFZ4_9FLAO</name>
<keyword evidence="1" id="KW-1133">Transmembrane helix</keyword>
<keyword evidence="1" id="KW-0812">Transmembrane</keyword>
<feature type="transmembrane region" description="Helical" evidence="1">
    <location>
        <begin position="70"/>
        <end position="93"/>
    </location>
</feature>
<comment type="caution">
    <text evidence="2">The sequence shown here is derived from an EMBL/GenBank/DDBJ whole genome shotgun (WGS) entry which is preliminary data.</text>
</comment>
<dbReference type="Proteomes" id="UP000317169">
    <property type="component" value="Unassembled WGS sequence"/>
</dbReference>
<dbReference type="OrthoDB" id="1139505at2"/>
<evidence type="ECO:0000313" key="3">
    <source>
        <dbReference type="Proteomes" id="UP000317169"/>
    </source>
</evidence>
<keyword evidence="1" id="KW-0472">Membrane</keyword>
<organism evidence="2 3">
    <name type="scientific">Haloflavibacter putidus</name>
    <dbReference type="NCBI Taxonomy" id="2576776"/>
    <lineage>
        <taxon>Bacteria</taxon>
        <taxon>Pseudomonadati</taxon>
        <taxon>Bacteroidota</taxon>
        <taxon>Flavobacteriia</taxon>
        <taxon>Flavobacteriales</taxon>
        <taxon>Flavobacteriaceae</taxon>
        <taxon>Haloflavibacter</taxon>
    </lineage>
</organism>
<dbReference type="RefSeq" id="WP_141422397.1">
    <property type="nucleotide sequence ID" value="NZ_VIAR01000012.1"/>
</dbReference>
<dbReference type="EMBL" id="VIAR01000012">
    <property type="protein sequence ID" value="TQD35423.1"/>
    <property type="molecule type" value="Genomic_DNA"/>
</dbReference>
<dbReference type="AlphaFoldDB" id="A0A507ZFZ4"/>
<protein>
    <submittedName>
        <fullName evidence="2">Riboflavin synthase subunit beta</fullName>
    </submittedName>
</protein>
<keyword evidence="3" id="KW-1185">Reference proteome</keyword>
<evidence type="ECO:0000256" key="1">
    <source>
        <dbReference type="SAM" id="Phobius"/>
    </source>
</evidence>
<sequence length="95" mass="10955">MGLLKSKKNKKFSYSPRYYDDKGRGNPYSIENKFDKYRQATGNTKGIVNKAKMAWADLKDAGDKDTNKRLVIIIAVLVLLFLFIIDFDLSIFLTR</sequence>
<reference evidence="2 3" key="1">
    <citation type="submission" date="2019-06" db="EMBL/GenBank/DDBJ databases">
        <title>Flavibacter putida gen. nov., sp. nov., a novel marine bacterium of the family Flavobacteriaceae isolated from coastal seawater.</title>
        <authorList>
            <person name="Feng X."/>
        </authorList>
    </citation>
    <scope>NUCLEOTIDE SEQUENCE [LARGE SCALE GENOMIC DNA]</scope>
    <source>
        <strain evidence="2 3">PLHSN227</strain>
    </source>
</reference>
<proteinExistence type="predicted"/>
<evidence type="ECO:0000313" key="2">
    <source>
        <dbReference type="EMBL" id="TQD35423.1"/>
    </source>
</evidence>
<gene>
    <name evidence="2" type="ORF">FKR84_11170</name>
</gene>
<accession>A0A507ZFZ4</accession>